<name>A0A8C6YIA8_NAJNA</name>
<dbReference type="Pfam" id="PF00130">
    <property type="entry name" value="C1_1"/>
    <property type="match status" value="1"/>
</dbReference>
<feature type="compositionally biased region" description="Low complexity" evidence="7">
    <location>
        <begin position="756"/>
        <end position="767"/>
    </location>
</feature>
<evidence type="ECO:0000259" key="10">
    <source>
        <dbReference type="PROSITE" id="PS51258"/>
    </source>
</evidence>
<keyword evidence="3" id="KW-0677">Repeat</keyword>
<dbReference type="PROSITE" id="PS50004">
    <property type="entry name" value="C2"/>
    <property type="match status" value="2"/>
</dbReference>
<keyword evidence="13" id="KW-1185">Reference proteome</keyword>
<accession>A0A8C6YIA8</accession>
<feature type="compositionally biased region" description="Low complexity" evidence="7">
    <location>
        <begin position="2314"/>
        <end position="2335"/>
    </location>
</feature>
<proteinExistence type="predicted"/>
<evidence type="ECO:0000259" key="11">
    <source>
        <dbReference type="PROSITE" id="PS51259"/>
    </source>
</evidence>
<dbReference type="SMART" id="SM01145">
    <property type="entry name" value="DUF1041"/>
    <property type="match status" value="1"/>
</dbReference>
<dbReference type="GO" id="GO:0005516">
    <property type="term" value="F:calmodulin binding"/>
    <property type="evidence" value="ECO:0007669"/>
    <property type="project" value="TreeGrafter"/>
</dbReference>
<dbReference type="SUPFAM" id="SSF49562">
    <property type="entry name" value="C2 domain (Calcium/lipid-binding domain, CaLB)"/>
    <property type="match status" value="3"/>
</dbReference>
<feature type="compositionally biased region" description="Basic and acidic residues" evidence="7">
    <location>
        <begin position="1539"/>
        <end position="1551"/>
    </location>
</feature>
<evidence type="ECO:0000256" key="1">
    <source>
        <dbReference type="ARBA" id="ARBA00022483"/>
    </source>
</evidence>
<dbReference type="PROSITE" id="PS51259">
    <property type="entry name" value="MHD2"/>
    <property type="match status" value="1"/>
</dbReference>
<dbReference type="PROSITE" id="PS51258">
    <property type="entry name" value="MHD1"/>
    <property type="match status" value="1"/>
</dbReference>
<feature type="domain" description="MHD1" evidence="10">
    <location>
        <begin position="2958"/>
        <end position="3101"/>
    </location>
</feature>
<dbReference type="GO" id="GO:0042734">
    <property type="term" value="C:presynaptic membrane"/>
    <property type="evidence" value="ECO:0007669"/>
    <property type="project" value="TreeGrafter"/>
</dbReference>
<feature type="region of interest" description="Disordered" evidence="7">
    <location>
        <begin position="1902"/>
        <end position="1991"/>
    </location>
</feature>
<feature type="region of interest" description="Disordered" evidence="7">
    <location>
        <begin position="1424"/>
        <end position="1687"/>
    </location>
</feature>
<dbReference type="Pfam" id="PF06292">
    <property type="entry name" value="MUN"/>
    <property type="match status" value="1"/>
</dbReference>
<feature type="region of interest" description="Disordered" evidence="7">
    <location>
        <begin position="2448"/>
        <end position="2495"/>
    </location>
</feature>
<dbReference type="FunFam" id="3.30.60.20:FF:000001">
    <property type="entry name" value="Protein unc-13 homolog B"/>
    <property type="match status" value="1"/>
</dbReference>
<feature type="domain" description="C2" evidence="8">
    <location>
        <begin position="2702"/>
        <end position="2832"/>
    </location>
</feature>
<feature type="compositionally biased region" description="Acidic residues" evidence="7">
    <location>
        <begin position="151"/>
        <end position="162"/>
    </location>
</feature>
<dbReference type="GO" id="GO:0099525">
    <property type="term" value="P:presynaptic dense core vesicle exocytosis"/>
    <property type="evidence" value="ECO:0007669"/>
    <property type="project" value="TreeGrafter"/>
</dbReference>
<feature type="region of interest" description="Disordered" evidence="7">
    <location>
        <begin position="2268"/>
        <end position="2370"/>
    </location>
</feature>
<dbReference type="GeneTree" id="ENSGT00940000154929"/>
<dbReference type="PROSITE" id="PS00479">
    <property type="entry name" value="ZF_DAG_PE_1"/>
    <property type="match status" value="1"/>
</dbReference>
<feature type="compositionally biased region" description="Low complexity" evidence="7">
    <location>
        <begin position="1515"/>
        <end position="1525"/>
    </location>
</feature>
<evidence type="ECO:0000259" key="8">
    <source>
        <dbReference type="PROSITE" id="PS50004"/>
    </source>
</evidence>
<dbReference type="GO" id="GO:0043195">
    <property type="term" value="C:terminal bouton"/>
    <property type="evidence" value="ECO:0007669"/>
    <property type="project" value="TreeGrafter"/>
</dbReference>
<feature type="region of interest" description="Disordered" evidence="7">
    <location>
        <begin position="807"/>
        <end position="853"/>
    </location>
</feature>
<dbReference type="PROSITE" id="PS50081">
    <property type="entry name" value="ZF_DAG_PE_2"/>
    <property type="match status" value="1"/>
</dbReference>
<feature type="region of interest" description="Disordered" evidence="7">
    <location>
        <begin position="327"/>
        <end position="384"/>
    </location>
</feature>
<dbReference type="PANTHER" id="PTHR10480:SF8">
    <property type="entry name" value="PROTEIN UNC-13 HOMOLOG B"/>
    <property type="match status" value="1"/>
</dbReference>
<evidence type="ECO:0000313" key="12">
    <source>
        <dbReference type="Ensembl" id="ENSNNAP00000028784.1"/>
    </source>
</evidence>
<feature type="region of interest" description="Disordered" evidence="7">
    <location>
        <begin position="1703"/>
        <end position="1856"/>
    </location>
</feature>
<dbReference type="GO" id="GO:0016081">
    <property type="term" value="P:synaptic vesicle docking"/>
    <property type="evidence" value="ECO:0007669"/>
    <property type="project" value="TreeGrafter"/>
</dbReference>
<dbReference type="GO" id="GO:0016082">
    <property type="term" value="P:synaptic vesicle priming"/>
    <property type="evidence" value="ECO:0007669"/>
    <property type="project" value="TreeGrafter"/>
</dbReference>
<feature type="compositionally biased region" description="Basic and acidic residues" evidence="7">
    <location>
        <begin position="1962"/>
        <end position="1971"/>
    </location>
</feature>
<dbReference type="OrthoDB" id="9032525at2759"/>
<dbReference type="Gene3D" id="1.20.58.1100">
    <property type="match status" value="1"/>
</dbReference>
<dbReference type="InterPro" id="IPR035892">
    <property type="entry name" value="C2_domain_sf"/>
</dbReference>
<feature type="compositionally biased region" description="Acidic residues" evidence="7">
    <location>
        <begin position="2425"/>
        <end position="2434"/>
    </location>
</feature>
<feature type="region of interest" description="Disordered" evidence="7">
    <location>
        <begin position="1374"/>
        <end position="1412"/>
    </location>
</feature>
<dbReference type="GO" id="GO:0098831">
    <property type="term" value="C:presynaptic active zone cytoplasmic component"/>
    <property type="evidence" value="ECO:0007669"/>
    <property type="project" value="TreeGrafter"/>
</dbReference>
<keyword evidence="1" id="KW-0268">Exocytosis</keyword>
<keyword evidence="4" id="KW-0863">Zinc-finger</keyword>
<feature type="domain" description="MHD2" evidence="11">
    <location>
        <begin position="3221"/>
        <end position="3363"/>
    </location>
</feature>
<dbReference type="GO" id="GO:0008270">
    <property type="term" value="F:zinc ion binding"/>
    <property type="evidence" value="ECO:0007669"/>
    <property type="project" value="UniProtKB-KW"/>
</dbReference>
<dbReference type="InterPro" id="IPR014772">
    <property type="entry name" value="Munc13_dom-2"/>
</dbReference>
<dbReference type="GO" id="GO:0017075">
    <property type="term" value="F:syntaxin-1 binding"/>
    <property type="evidence" value="ECO:0007669"/>
    <property type="project" value="TreeGrafter"/>
</dbReference>
<feature type="compositionally biased region" description="Low complexity" evidence="7">
    <location>
        <begin position="974"/>
        <end position="988"/>
    </location>
</feature>
<evidence type="ECO:0000256" key="4">
    <source>
        <dbReference type="ARBA" id="ARBA00022771"/>
    </source>
</evidence>
<evidence type="ECO:0000256" key="2">
    <source>
        <dbReference type="ARBA" id="ARBA00022723"/>
    </source>
</evidence>
<dbReference type="GO" id="GO:0035249">
    <property type="term" value="P:synaptic transmission, glutamatergic"/>
    <property type="evidence" value="ECO:0007669"/>
    <property type="project" value="TreeGrafter"/>
</dbReference>
<feature type="compositionally biased region" description="Basic and acidic residues" evidence="7">
    <location>
        <begin position="368"/>
        <end position="384"/>
    </location>
</feature>
<feature type="compositionally biased region" description="Basic and acidic residues" evidence="7">
    <location>
        <begin position="734"/>
        <end position="748"/>
    </location>
</feature>
<feature type="compositionally biased region" description="Polar residues" evidence="7">
    <location>
        <begin position="2399"/>
        <end position="2414"/>
    </location>
</feature>
<dbReference type="GO" id="GO:0031594">
    <property type="term" value="C:neuromuscular junction"/>
    <property type="evidence" value="ECO:0007669"/>
    <property type="project" value="TreeGrafter"/>
</dbReference>
<feature type="compositionally biased region" description="Basic and acidic residues" evidence="7">
    <location>
        <begin position="995"/>
        <end position="1009"/>
    </location>
</feature>
<dbReference type="CDD" id="cd08394">
    <property type="entry name" value="C2A_Munc13"/>
    <property type="match status" value="1"/>
</dbReference>
<evidence type="ECO:0000256" key="7">
    <source>
        <dbReference type="SAM" id="MobiDB-lite"/>
    </source>
</evidence>
<dbReference type="Gene3D" id="2.60.40.150">
    <property type="entry name" value="C2 domain"/>
    <property type="match status" value="3"/>
</dbReference>
<dbReference type="Pfam" id="PF00168">
    <property type="entry name" value="C2"/>
    <property type="match status" value="3"/>
</dbReference>
<gene>
    <name evidence="12" type="primary">UNC13B</name>
</gene>
<feature type="compositionally biased region" description="Basic and acidic residues" evidence="7">
    <location>
        <begin position="467"/>
        <end position="479"/>
    </location>
</feature>
<protein>
    <submittedName>
        <fullName evidence="12">Unc-13 homolog B</fullName>
    </submittedName>
</protein>
<feature type="region of interest" description="Disordered" evidence="7">
    <location>
        <begin position="2083"/>
        <end position="2163"/>
    </location>
</feature>
<feature type="region of interest" description="Disordered" evidence="7">
    <location>
        <begin position="2184"/>
        <end position="2214"/>
    </location>
</feature>
<dbReference type="InterPro" id="IPR014770">
    <property type="entry name" value="Munc13_1"/>
</dbReference>
<dbReference type="InterPro" id="IPR046349">
    <property type="entry name" value="C1-like_sf"/>
</dbReference>
<evidence type="ECO:0000256" key="6">
    <source>
        <dbReference type="ARBA" id="ARBA00022837"/>
    </source>
</evidence>
<reference evidence="12" key="1">
    <citation type="submission" date="2025-08" db="UniProtKB">
        <authorList>
            <consortium name="Ensembl"/>
        </authorList>
    </citation>
    <scope>IDENTIFICATION</scope>
</reference>
<dbReference type="Proteomes" id="UP000694559">
    <property type="component" value="Unplaced"/>
</dbReference>
<organism evidence="12 13">
    <name type="scientific">Naja naja</name>
    <name type="common">Indian cobra</name>
    <dbReference type="NCBI Taxonomy" id="35670"/>
    <lineage>
        <taxon>Eukaryota</taxon>
        <taxon>Metazoa</taxon>
        <taxon>Chordata</taxon>
        <taxon>Craniata</taxon>
        <taxon>Vertebrata</taxon>
        <taxon>Euteleostomi</taxon>
        <taxon>Lepidosauria</taxon>
        <taxon>Squamata</taxon>
        <taxon>Bifurcata</taxon>
        <taxon>Unidentata</taxon>
        <taxon>Episquamata</taxon>
        <taxon>Toxicofera</taxon>
        <taxon>Serpentes</taxon>
        <taxon>Colubroidea</taxon>
        <taxon>Elapidae</taxon>
        <taxon>Elapinae</taxon>
        <taxon>Naja</taxon>
    </lineage>
</organism>
<feature type="compositionally biased region" description="Polar residues" evidence="7">
    <location>
        <begin position="807"/>
        <end position="821"/>
    </location>
</feature>
<dbReference type="FunFam" id="2.60.40.150:FF:000002">
    <property type="entry name" value="Protein unc-13 homolog B"/>
    <property type="match status" value="1"/>
</dbReference>
<feature type="compositionally biased region" description="Basic and acidic residues" evidence="7">
    <location>
        <begin position="175"/>
        <end position="184"/>
    </location>
</feature>
<dbReference type="Ensembl" id="ENSNNAT00000030166.1">
    <property type="protein sequence ID" value="ENSNNAP00000028784.1"/>
    <property type="gene ID" value="ENSNNAG00000017305.1"/>
</dbReference>
<feature type="region of interest" description="Disordered" evidence="7">
    <location>
        <begin position="941"/>
        <end position="1014"/>
    </location>
</feature>
<keyword evidence="2" id="KW-0479">Metal-binding</keyword>
<feature type="compositionally biased region" description="Basic and acidic residues" evidence="7">
    <location>
        <begin position="1446"/>
        <end position="1471"/>
    </location>
</feature>
<evidence type="ECO:0000313" key="13">
    <source>
        <dbReference type="Proteomes" id="UP000694559"/>
    </source>
</evidence>
<feature type="region of interest" description="Disordered" evidence="7">
    <location>
        <begin position="427"/>
        <end position="480"/>
    </location>
</feature>
<dbReference type="FunFam" id="2.60.40.150:FF:000014">
    <property type="entry name" value="protein unc-13 homolog B"/>
    <property type="match status" value="1"/>
</dbReference>
<dbReference type="GO" id="GO:0019992">
    <property type="term" value="F:diacylglycerol binding"/>
    <property type="evidence" value="ECO:0007669"/>
    <property type="project" value="InterPro"/>
</dbReference>
<dbReference type="SMART" id="SM00109">
    <property type="entry name" value="C1"/>
    <property type="match status" value="1"/>
</dbReference>
<feature type="compositionally biased region" description="Low complexity" evidence="7">
    <location>
        <begin position="1472"/>
        <end position="1508"/>
    </location>
</feature>
<dbReference type="OMA" id="NEECEWR"/>
<evidence type="ECO:0000256" key="5">
    <source>
        <dbReference type="ARBA" id="ARBA00022833"/>
    </source>
</evidence>
<feature type="compositionally biased region" description="Basic and acidic residues" evidence="7">
    <location>
        <begin position="1761"/>
        <end position="1775"/>
    </location>
</feature>
<dbReference type="FunFam" id="2.60.40.150:FF:000031">
    <property type="entry name" value="Protein unc-13 homolog B"/>
    <property type="match status" value="1"/>
</dbReference>
<sequence>LSLPQSLKAREKISLSPDKFNTYVTLKVQNVKSTTVAVRGAQPSWEQDFLFEISRLDLGLIVEVWDKGLIWDTMVGTAWIALETVRQSDEEGPGEWATLEAEVLMNGQEVCGTKNPTPHKILLDTRFELPFDIPEEEAKYWTKKLKQMNSLEEEEEEEEEEVGLLLTSEGPESAIDDRDRDYHSETSASFPPAYCATTQPNAAAHPFRGTSRLQQQGVCAEPLRGYASDKRTGTRWVQTANRRFFRERARNWQEVKRPRFSKQDSGGHLKNCRASPKVCVELARPDTLSYPVEYDTIDRRRKKKRRDNAECEWRRSQINGRPRIPHEIVISGSSRKTRTERNSSYDDADLYSRSSWPEDLGGSPASDEEGKGEMAHGWYEPRRGSPKEHVAFLPAQAPPEGDLSAVDELQCLVETVSEYLAEKEEEISSWEALPQQESRNHGLPVQEAAQDEQAKAAPAAEEEEEEEKQKEKSDSRAEAFSEALGVKDTAQSFFSFLTEKVSSGKTLLTSSMEKFVSSAADTAEVPARDSSNQPHPDVEAESRPDVGLPEEGPASLPEQRQAAGRAEGGHPPTFRTKRISVSFFSPLKKCFSLLPLSTPADPPARETSLGMGKQCKSEDDVRKGSSTSSKAPSFPFPEKLQVSFLSSFSLSDKPQENKAKPGFFSSFLKAASAENPEAPKEGPSGSNPEGAQASSANSPPENEEELKGKRGAGPLGPGSGPREKGAAGPSESAEGGRRGHSDPSHRDLNGVAGREAAAAAPSPGGSSLDLAGGNSEVDSGVGRGQILADAQEGFFSGLFRSPLAVSLSSKEGQEAQDSTAGQKDRSPGLLSGLFRFSSGENPPPGKVEKPNLSFLGGLGQIFEKNAEETNSKEGGCQVAPQTQEGTKDQEGAGSFLRNLLHQAKEKVEERVAQMPKMEAGLPGTGKESVALQAASVHLSSPQKKTYLSTKPALSRKNTEPRIPPGLPHENLGGLLRSSSRNDNLLNWSGEPPASEEIRSGSPLERDYDPRGGPAKTVQASVPLYYVLNRNPISWDEVLTWSESSNAGMNLCKRDGSASPVDWRPSENFDPAVIDFNAVSLIPPDFCLGENEMWAAPYLNGSLSPHKFNCILEDGPIDLSHSSAYGANMWTLTDQEALNVEDPWLLGHWLESLDWLVPLLQGVWWPSEDGDYGYYIYTDGQYVYSLLTDSTGQYVYICTSDIYPHPDSWEDSDLEGSLQRVVSDGDLVSICGFKVPLEDELFWLDEEEDWDGYFVNKPLDLSVAFQRRDRFMKVETFPQVFEESAYHQKEKPLDFSGYGLLQRNEGAFRPEEKTEGTAEDVPFDLRVHFRMASGGRLKEEFQAERPFLRVTSKQGPREGPPAAAEPGLLGLFKMQGSKLPSQPLPASQPHQVKSETQGQAEPPGAPSSFFGSIKGFFTKEPELAQETSMGPASEVGVPSEPPGAGGAKEDLFPKEQPPKKAGEETARVKEAPPAKAEQAANSLRSPGMGRRSPPPEEGGLLRSLSGLLGDSAARKSSSLNSSWSSLMDKGQQGVSPGKVQPEKARQPPEEPGSRLPFGLSQAAPAPPKPQQTTGSWDIFSLFPASKKATAPAPAPAPTPSQTARGPEPEGLFKIPFTAKKGLPDSSSFSFFRWASFRPEEPPPAPDRGPLAKPLQGEEEPRPGQSASADAGVGMARKPAVEEKGSISGVRDAVLGTQEAYGLQNGASEASTPVAEKAGECAFGEQLTASPSLKDAKEEAQPDPACEGPEIPEVPEWLPQSPTERDETGGCLSEKEAAPLPDGNEAFENTEHPGSSLDQRRAALQGSGQEVVLEPPQGPGLPSLAGAQQAQGQEPLPKVPLGELDTLKTPEEATSNKSVLDSSVEMFSSFFTKIKPTKTFSDFLGSPLQAPGAPSLQKKSASFFGSTFQPGGPPSTFTGGLFGFSKGAAEQPPSTPSRPPCVDLEGKGAMGLVPGKEPLSPTQEGKEARRGEGSEAGCSGQQPGVQLETEARSALEEEGLLSLAGEALQVDLEREASQKPDVCQEPEPNALDSLTSEESQGPEGRRGGFLTWGEMRDADTCAQVSSKVMAAESAAMLEAAKAETLDEAAGPATQKQLGLESHTGSPLGQEGWGNTPGLEAKADDDGSQPGMDEPAAVKAQADICPPHGGESPGVAAGAVGKESPDLHHEGAASVRAAKPLPVEQEGLPATSEKPLDVEALGGTPDKGPVGAPATEASSATSVFEMLSKPPWPKLGFGSSTSSIKPMGSFFSPAAGKTGAEPGLRPSLGSVSSALFGGGSDEKGERTGSLQETVFGRKLDFSLPWQKGPKEKEAKKGPSSKQGAPSDGSSGLEPSGSPEQASIGAGRLGAAVPESSLPPVQTDSSAASPFLGHPPLGPPRVLHTHLLFLSLPPLNSPASSSRFGSSCNLSPGSSQLSELEQGSPPGSEPEEEEEELPEAVALTLLDVQEPLSQPAKSKEGGEEQAEGRVWAFESPRREALSGSRPTKAPATGSPPSLRSLCGRGDAWLGSATSPLPFLTPPPLVASRPVGGLYGIDSMPDLRQRKPLPLVSDLSLVQSRKAGITSAMATRTSLKDEELKSHVYKKTLQALIYPISCTTPHKFEVWTATTPTYCYECEGLLWGIARQGMRCTECGVKCHEKCQDLLNADCLQRAAEKCSKHGAEDRTQNIIMAMKDRMKIRERNKPEIFDLIRDVFGESKVAHGQQIKVVKQSVLDGTSKWSAKITITVVCAQGLQAKDKTGSSDPYVTVQVGKTKKRTKTIFGNLNPVWEEKFHLREGRWWWPLWLNCPPQVKGSLFPWDPARGLMSGKAASGACDGSPLSWHLTNNFPASSRERLQDLKSTVDLLTSITFFRMKVQELQSPPRASQVVKGCVRACLNSTYEYIFNNCHELYSREYQAQELPPEEQGPSVKNLDFWPKLITLIVSIVEEDKNSYAPVLNQFPQELAVGKISAEVMWNLFAQDMKYAMEEHEKHRLCRSADYMNLHFKVKWLYNEYLCSLPAFQGTVPEYPAWFEPFVVQWLEENEDVSLEFLHGALERDKKDGFQQTSEHALFSCSVVDVFTQLNQSFEIIKKLECPDPAIVARYMRRFSKTIGKVLVQYADIVSKNFQSFCSKEKVPCILMNNVQQLRVQLEKMFEAMGAKELDPEASDSLKELQVKLNNVLDELSTTFGNSFQPRIEECVKQMSEILCQVKGNSGPNTAAQDADNVLRPLMDFLDRKMKAFTVTAHPLPPLSPHSLTLFADVCEKTVLKRLLKDLWRVVMDTLERLVVLPPLTDHTGTQLIFSAAKELGHLSKLKDHMVREETRNLSPKQCDVLELALETIKQYFHAGGNGLKKGFLEKSSELQALRYALSLYTQTTDTLIKTFVQTQTAQGSGVEGPVGEVSIQVDLYTHPGSGEHKVTVKVVAANDLKWQTTGMFRPFVEVTMIGNNWAPKYNETFHFVLGNEDGPDAYELQVCLKDYCFAREDRVLGIAVLQLREVVEKGSCACGCPLGRRIHMDDTGMTILRILSQRTNDEVAKEFVKLKSESRSLEEGR</sequence>
<feature type="compositionally biased region" description="Polar residues" evidence="7">
    <location>
        <begin position="1377"/>
        <end position="1398"/>
    </location>
</feature>
<dbReference type="InterPro" id="IPR002219">
    <property type="entry name" value="PKC_DAG/PE"/>
</dbReference>
<feature type="region of interest" description="Disordered" evidence="7">
    <location>
        <begin position="2396"/>
        <end position="2434"/>
    </location>
</feature>
<dbReference type="InterPro" id="IPR000008">
    <property type="entry name" value="C2_dom"/>
</dbReference>
<dbReference type="FunFam" id="1.10.357.50:FF:000001">
    <property type="entry name" value="Protein unc-13 homolog B"/>
    <property type="match status" value="1"/>
</dbReference>
<feature type="region of interest" description="Disordered" evidence="7">
    <location>
        <begin position="2010"/>
        <end position="2053"/>
    </location>
</feature>
<dbReference type="InterPro" id="IPR027080">
    <property type="entry name" value="Unc-13"/>
</dbReference>
<keyword evidence="5" id="KW-0862">Zinc</keyword>
<feature type="region of interest" description="Disordered" evidence="7">
    <location>
        <begin position="151"/>
        <end position="193"/>
    </location>
</feature>
<dbReference type="Gene3D" id="1.10.357.50">
    <property type="match status" value="1"/>
</dbReference>
<dbReference type="SUPFAM" id="SSF57889">
    <property type="entry name" value="Cysteine-rich domain"/>
    <property type="match status" value="1"/>
</dbReference>
<feature type="domain" description="Phorbol-ester/DAG-type" evidence="9">
    <location>
        <begin position="2596"/>
        <end position="2646"/>
    </location>
</feature>
<dbReference type="GO" id="GO:0030672">
    <property type="term" value="C:synaptic vesicle membrane"/>
    <property type="evidence" value="ECO:0007669"/>
    <property type="project" value="TreeGrafter"/>
</dbReference>
<feature type="domain" description="C2" evidence="8">
    <location>
        <begin position="1"/>
        <end position="97"/>
    </location>
</feature>
<reference evidence="12" key="2">
    <citation type="submission" date="2025-09" db="UniProtKB">
        <authorList>
            <consortium name="Ensembl"/>
        </authorList>
    </citation>
    <scope>IDENTIFICATION</scope>
</reference>
<feature type="region of interest" description="Disordered" evidence="7">
    <location>
        <begin position="868"/>
        <end position="889"/>
    </location>
</feature>
<feature type="region of interest" description="Disordered" evidence="7">
    <location>
        <begin position="670"/>
        <end position="781"/>
    </location>
</feature>
<evidence type="ECO:0000259" key="9">
    <source>
        <dbReference type="PROSITE" id="PS50081"/>
    </source>
</evidence>
<dbReference type="PANTHER" id="PTHR10480">
    <property type="entry name" value="PROTEIN UNC-13 HOMOLOG"/>
    <property type="match status" value="1"/>
</dbReference>
<dbReference type="CDD" id="cd20859">
    <property type="entry name" value="C1_Munc13-2-like"/>
    <property type="match status" value="1"/>
</dbReference>
<dbReference type="SMART" id="SM00239">
    <property type="entry name" value="C2"/>
    <property type="match status" value="3"/>
</dbReference>
<keyword evidence="6" id="KW-0106">Calcium</keyword>
<feature type="region of interest" description="Disordered" evidence="7">
    <location>
        <begin position="595"/>
        <end position="637"/>
    </location>
</feature>
<dbReference type="Gene3D" id="3.30.60.20">
    <property type="match status" value="1"/>
</dbReference>
<feature type="compositionally biased region" description="Polar residues" evidence="7">
    <location>
        <begin position="2355"/>
        <end position="2364"/>
    </location>
</feature>
<dbReference type="InterPro" id="IPR010439">
    <property type="entry name" value="MUN_dom"/>
</dbReference>
<evidence type="ECO:0000256" key="3">
    <source>
        <dbReference type="ARBA" id="ARBA00022737"/>
    </source>
</evidence>
<feature type="region of interest" description="Disordered" evidence="7">
    <location>
        <begin position="520"/>
        <end position="574"/>
    </location>
</feature>
<dbReference type="GO" id="GO:0061789">
    <property type="term" value="P:dense core granule priming"/>
    <property type="evidence" value="ECO:0007669"/>
    <property type="project" value="TreeGrafter"/>
</dbReference>